<name>A0AC60NTH4_IXOPE</name>
<gene>
    <name evidence="1" type="ORF">HPB47_012453</name>
</gene>
<evidence type="ECO:0000313" key="2">
    <source>
        <dbReference type="Proteomes" id="UP000805193"/>
    </source>
</evidence>
<proteinExistence type="predicted"/>
<evidence type="ECO:0000313" key="1">
    <source>
        <dbReference type="EMBL" id="KAG0410434.1"/>
    </source>
</evidence>
<protein>
    <submittedName>
        <fullName evidence="1">Uncharacterized protein</fullName>
    </submittedName>
</protein>
<comment type="caution">
    <text evidence="1">The sequence shown here is derived from an EMBL/GenBank/DDBJ whole genome shotgun (WGS) entry which is preliminary data.</text>
</comment>
<keyword evidence="2" id="KW-1185">Reference proteome</keyword>
<dbReference type="Proteomes" id="UP000805193">
    <property type="component" value="Unassembled WGS sequence"/>
</dbReference>
<organism evidence="1 2">
    <name type="scientific">Ixodes persulcatus</name>
    <name type="common">Taiga tick</name>
    <dbReference type="NCBI Taxonomy" id="34615"/>
    <lineage>
        <taxon>Eukaryota</taxon>
        <taxon>Metazoa</taxon>
        <taxon>Ecdysozoa</taxon>
        <taxon>Arthropoda</taxon>
        <taxon>Chelicerata</taxon>
        <taxon>Arachnida</taxon>
        <taxon>Acari</taxon>
        <taxon>Parasitiformes</taxon>
        <taxon>Ixodida</taxon>
        <taxon>Ixodoidea</taxon>
        <taxon>Ixodidae</taxon>
        <taxon>Ixodinae</taxon>
        <taxon>Ixodes</taxon>
    </lineage>
</organism>
<dbReference type="EMBL" id="JABSTQ010011521">
    <property type="protein sequence ID" value="KAG0410434.1"/>
    <property type="molecule type" value="Genomic_DNA"/>
</dbReference>
<sequence length="384" mass="43466">MFATATRRGGLCDGVLRTLDGGVFWVHRVMLCSLSPFFTVLYTNPMVREPPWDVMLRGVSAAMLEQLIRFCYTKQIHVTNANVEQLLEVADMFLVEDLVQLCCSHLRRELSIGNSMGMYRVADHYYCPQFREKVIQYVCEHFSEITRQSEEFIHTPYEYLRSLLSMDELNVRNENYLLDVLRRWVDYNPTVRSSFLSSLFQGVRVGFCSPENLRSFVYSYPFMAQQSSCRQALYSLSQGGCCSWGRDGGPEGAMVAAGSACGHCGTWRPRMPSELMLVVGGWAETRATSVMEAYDVRANKWLICLDEDIMPRAYHGLVVLGDLLYMVGGFDGDTCFSSMQCYDLKRHVWLERSCMNLARCYVSVSTLGGHIYAAGGFTGNALAP</sequence>
<accession>A0AC60NTH4</accession>
<reference evidence="1 2" key="1">
    <citation type="journal article" date="2020" name="Cell">
        <title>Large-Scale Comparative Analyses of Tick Genomes Elucidate Their Genetic Diversity and Vector Capacities.</title>
        <authorList>
            <consortium name="Tick Genome and Microbiome Consortium (TIGMIC)"/>
            <person name="Jia N."/>
            <person name="Wang J."/>
            <person name="Shi W."/>
            <person name="Du L."/>
            <person name="Sun Y."/>
            <person name="Zhan W."/>
            <person name="Jiang J.F."/>
            <person name="Wang Q."/>
            <person name="Zhang B."/>
            <person name="Ji P."/>
            <person name="Bell-Sakyi L."/>
            <person name="Cui X.M."/>
            <person name="Yuan T.T."/>
            <person name="Jiang B.G."/>
            <person name="Yang W.F."/>
            <person name="Lam T.T."/>
            <person name="Chang Q.C."/>
            <person name="Ding S.J."/>
            <person name="Wang X.J."/>
            <person name="Zhu J.G."/>
            <person name="Ruan X.D."/>
            <person name="Zhao L."/>
            <person name="Wei J.T."/>
            <person name="Ye R.Z."/>
            <person name="Que T.C."/>
            <person name="Du C.H."/>
            <person name="Zhou Y.H."/>
            <person name="Cheng J.X."/>
            <person name="Dai P.F."/>
            <person name="Guo W.B."/>
            <person name="Han X.H."/>
            <person name="Huang E.J."/>
            <person name="Li L.F."/>
            <person name="Wei W."/>
            <person name="Gao Y.C."/>
            <person name="Liu J.Z."/>
            <person name="Shao H.Z."/>
            <person name="Wang X."/>
            <person name="Wang C.C."/>
            <person name="Yang T.C."/>
            <person name="Huo Q.B."/>
            <person name="Li W."/>
            <person name="Chen H.Y."/>
            <person name="Chen S.E."/>
            <person name="Zhou L.G."/>
            <person name="Ni X.B."/>
            <person name="Tian J.H."/>
            <person name="Sheng Y."/>
            <person name="Liu T."/>
            <person name="Pan Y.S."/>
            <person name="Xia L.Y."/>
            <person name="Li J."/>
            <person name="Zhao F."/>
            <person name="Cao W.C."/>
        </authorList>
    </citation>
    <scope>NUCLEOTIDE SEQUENCE [LARGE SCALE GENOMIC DNA]</scope>
    <source>
        <strain evidence="1">Iper-2018</strain>
    </source>
</reference>